<dbReference type="GeneID" id="59350432"/>
<dbReference type="RefSeq" id="XP_037215748.1">
    <property type="nucleotide sequence ID" value="XM_037367916.1"/>
</dbReference>
<dbReference type="OrthoDB" id="3031569at2759"/>
<keyword evidence="1" id="KW-0472">Membrane</keyword>
<dbReference type="EMBL" id="JACAZF010000010">
    <property type="protein sequence ID" value="KAF7293585.1"/>
    <property type="molecule type" value="Genomic_DNA"/>
</dbReference>
<evidence type="ECO:0000313" key="2">
    <source>
        <dbReference type="EMBL" id="KAF7293585.1"/>
    </source>
</evidence>
<feature type="transmembrane region" description="Helical" evidence="1">
    <location>
        <begin position="129"/>
        <end position="151"/>
    </location>
</feature>
<reference evidence="2" key="1">
    <citation type="submission" date="2020-05" db="EMBL/GenBank/DDBJ databases">
        <title>Mycena genomes resolve the evolution of fungal bioluminescence.</title>
        <authorList>
            <person name="Tsai I.J."/>
        </authorList>
    </citation>
    <scope>NUCLEOTIDE SEQUENCE</scope>
    <source>
        <strain evidence="2">171206Taipei</strain>
    </source>
</reference>
<evidence type="ECO:0000313" key="3">
    <source>
        <dbReference type="Proteomes" id="UP000636479"/>
    </source>
</evidence>
<name>A0A8H6S5P8_9AGAR</name>
<organism evidence="2 3">
    <name type="scientific">Mycena indigotica</name>
    <dbReference type="NCBI Taxonomy" id="2126181"/>
    <lineage>
        <taxon>Eukaryota</taxon>
        <taxon>Fungi</taxon>
        <taxon>Dikarya</taxon>
        <taxon>Basidiomycota</taxon>
        <taxon>Agaricomycotina</taxon>
        <taxon>Agaricomycetes</taxon>
        <taxon>Agaricomycetidae</taxon>
        <taxon>Agaricales</taxon>
        <taxon>Marasmiineae</taxon>
        <taxon>Mycenaceae</taxon>
        <taxon>Mycena</taxon>
    </lineage>
</organism>
<keyword evidence="3" id="KW-1185">Reference proteome</keyword>
<comment type="caution">
    <text evidence="2">The sequence shown here is derived from an EMBL/GenBank/DDBJ whole genome shotgun (WGS) entry which is preliminary data.</text>
</comment>
<proteinExistence type="predicted"/>
<evidence type="ECO:0000256" key="1">
    <source>
        <dbReference type="SAM" id="Phobius"/>
    </source>
</evidence>
<keyword evidence="1" id="KW-1133">Transmembrane helix</keyword>
<dbReference type="CDD" id="cd12148">
    <property type="entry name" value="fungal_TF_MHR"/>
    <property type="match status" value="1"/>
</dbReference>
<dbReference type="AlphaFoldDB" id="A0A8H6S5P8"/>
<gene>
    <name evidence="2" type="ORF">MIND_01137500</name>
</gene>
<sequence>MRLELDRQMTNERKWKRKALKASLVISTWRRVLENEGTLPVDWASPTVELQVLWNPDSLLEDDIFFDQSAALHCSYYHTRIVIHRPFIPAMRRESNPAHLPSLALCNTAARACSHVAEIQQKRRPNNPIWFSQTPLFTAGIVLLLNIWGWWPIESC</sequence>
<keyword evidence="1" id="KW-0812">Transmembrane</keyword>
<protein>
    <submittedName>
        <fullName evidence="2">Zn(2)-C6 fungal-type domain-containing protein</fullName>
    </submittedName>
</protein>
<accession>A0A8H6S5P8</accession>
<dbReference type="Proteomes" id="UP000636479">
    <property type="component" value="Unassembled WGS sequence"/>
</dbReference>